<evidence type="ECO:0000256" key="5">
    <source>
        <dbReference type="RuleBase" id="RU000384"/>
    </source>
</evidence>
<evidence type="ECO:0000256" key="2">
    <source>
        <dbReference type="ARBA" id="ARBA00012937"/>
    </source>
</evidence>
<evidence type="ECO:0000256" key="4">
    <source>
        <dbReference type="PROSITE-ProRule" id="PRU01330"/>
    </source>
</evidence>
<keyword evidence="10" id="KW-1185">Reference proteome</keyword>
<dbReference type="SUPFAM" id="SSF55931">
    <property type="entry name" value="Glutamine synthetase/guanido kinase"/>
    <property type="match status" value="1"/>
</dbReference>
<gene>
    <name evidence="9" type="ORF">J2S57_003556</name>
</gene>
<dbReference type="EMBL" id="JAUSQZ010000001">
    <property type="protein sequence ID" value="MDP9827807.1"/>
    <property type="molecule type" value="Genomic_DNA"/>
</dbReference>
<evidence type="ECO:0000313" key="9">
    <source>
        <dbReference type="EMBL" id="MDP9827807.1"/>
    </source>
</evidence>
<feature type="domain" description="GS beta-grasp" evidence="7">
    <location>
        <begin position="68"/>
        <end position="169"/>
    </location>
</feature>
<dbReference type="SUPFAM" id="SSF54368">
    <property type="entry name" value="Glutamine synthetase, N-terminal domain"/>
    <property type="match status" value="1"/>
</dbReference>
<reference evidence="9 10" key="1">
    <citation type="submission" date="2023-07" db="EMBL/GenBank/DDBJ databases">
        <title>Sequencing the genomes of 1000 actinobacteria strains.</title>
        <authorList>
            <person name="Klenk H.-P."/>
        </authorList>
    </citation>
    <scope>NUCLEOTIDE SEQUENCE [LARGE SCALE GENOMIC DNA]</scope>
    <source>
        <strain evidence="9 10">DSM 44388</strain>
    </source>
</reference>
<dbReference type="InterPro" id="IPR008146">
    <property type="entry name" value="Gln_synth_cat_dom"/>
</dbReference>
<dbReference type="Gene3D" id="3.30.590.10">
    <property type="entry name" value="Glutamine synthetase/guanido kinase, catalytic domain"/>
    <property type="match status" value="1"/>
</dbReference>
<sequence>MPDDASALAFPGPARRNHDERDVAAAGEGRSARPMLAKDRGGFVDEFGLRSEAQYAASAQMRRVIDEIGLEMVRFAFVDQHGLLRGKTIARSAVAAAMRSGLTAPSSLLLKDTSGKSVFPVFAPDAGLGVRQLSGAGDVVLVPDPTTFRVLPWAARTGWILCDLRFPDGSDVAFSTRDLLRRQLSELERTGYRMTVGAELEFHVFRPVAGVPGAGPRMEPTSPGSQLLHEEGLDTFDDLVQALYRGLTALDLPLRSIELEFGPSQLEITMEAADAAETADAVVLCRSAVRQIARRLGYEATFMSRPQGAESASTGWHLHQSLTSAESGQPVFAAPDGLSPVARGYLEGLLTHARGAAAFSTPTVNGYKRYQPYSLAPDRVAWGVDNKGAMVRAVIGGAGTRLENRTGEPAANPYLYIASQLVSGLDGMRRGLALREPVANPYESDAPRLPRSLGEAVEALEHDPVFADALGADTVAWYAAIKRREFERYLLHVSDWEQREYLGMF</sequence>
<dbReference type="PROSITE" id="PS51987">
    <property type="entry name" value="GS_CATALYTIC"/>
    <property type="match status" value="1"/>
</dbReference>
<feature type="region of interest" description="Disordered" evidence="6">
    <location>
        <begin position="1"/>
        <end position="31"/>
    </location>
</feature>
<dbReference type="InterPro" id="IPR036651">
    <property type="entry name" value="Gln_synt_N_sf"/>
</dbReference>
<dbReference type="Gene3D" id="3.10.20.70">
    <property type="entry name" value="Glutamine synthetase, N-terminal domain"/>
    <property type="match status" value="1"/>
</dbReference>
<keyword evidence="9" id="KW-0436">Ligase</keyword>
<dbReference type="Pfam" id="PF00120">
    <property type="entry name" value="Gln-synt_C"/>
    <property type="match status" value="1"/>
</dbReference>
<dbReference type="SMART" id="SM01230">
    <property type="entry name" value="Gln-synt_C"/>
    <property type="match status" value="1"/>
</dbReference>
<dbReference type="PANTHER" id="PTHR43407:SF1">
    <property type="entry name" value="LENGSIN"/>
    <property type="match status" value="1"/>
</dbReference>
<protein>
    <recommendedName>
        <fullName evidence="2">glutamine synthetase</fullName>
        <ecNumber evidence="2">6.3.1.2</ecNumber>
    </recommendedName>
    <alternativeName>
        <fullName evidence="3">Glutamine synthetase I beta</fullName>
    </alternativeName>
</protein>
<dbReference type="PROSITE" id="PS51986">
    <property type="entry name" value="GS_BETA_GRASP"/>
    <property type="match status" value="1"/>
</dbReference>
<comment type="caution">
    <text evidence="9">The sequence shown here is derived from an EMBL/GenBank/DDBJ whole genome shotgun (WGS) entry which is preliminary data.</text>
</comment>
<dbReference type="GO" id="GO:0004356">
    <property type="term" value="F:glutamine synthetase activity"/>
    <property type="evidence" value="ECO:0007669"/>
    <property type="project" value="UniProtKB-EC"/>
</dbReference>
<accession>A0ABT9P5Q5</accession>
<evidence type="ECO:0000313" key="10">
    <source>
        <dbReference type="Proteomes" id="UP001235712"/>
    </source>
</evidence>
<evidence type="ECO:0000256" key="1">
    <source>
        <dbReference type="ARBA" id="ARBA00009897"/>
    </source>
</evidence>
<feature type="domain" description="GS catalytic" evidence="8">
    <location>
        <begin position="176"/>
        <end position="505"/>
    </location>
</feature>
<evidence type="ECO:0000259" key="8">
    <source>
        <dbReference type="PROSITE" id="PS51987"/>
    </source>
</evidence>
<organism evidence="9 10">
    <name type="scientific">Kineosporia succinea</name>
    <dbReference type="NCBI Taxonomy" id="84632"/>
    <lineage>
        <taxon>Bacteria</taxon>
        <taxon>Bacillati</taxon>
        <taxon>Actinomycetota</taxon>
        <taxon>Actinomycetes</taxon>
        <taxon>Kineosporiales</taxon>
        <taxon>Kineosporiaceae</taxon>
        <taxon>Kineosporia</taxon>
    </lineage>
</organism>
<dbReference type="PANTHER" id="PTHR43407">
    <property type="entry name" value="GLUTAMINE SYNTHETASE"/>
    <property type="match status" value="1"/>
</dbReference>
<proteinExistence type="inferred from homology"/>
<comment type="similarity">
    <text evidence="1 4 5">Belongs to the glutamine synthetase family.</text>
</comment>
<dbReference type="InterPro" id="IPR014746">
    <property type="entry name" value="Gln_synth/guanido_kin_cat_dom"/>
</dbReference>
<evidence type="ECO:0000256" key="3">
    <source>
        <dbReference type="ARBA" id="ARBA00033230"/>
    </source>
</evidence>
<evidence type="ECO:0000259" key="7">
    <source>
        <dbReference type="PROSITE" id="PS51986"/>
    </source>
</evidence>
<dbReference type="EC" id="6.3.1.2" evidence="2"/>
<name>A0ABT9P5Q5_9ACTN</name>
<dbReference type="Proteomes" id="UP001235712">
    <property type="component" value="Unassembled WGS sequence"/>
</dbReference>
<dbReference type="InterPro" id="IPR008147">
    <property type="entry name" value="Gln_synt_N"/>
</dbReference>
<evidence type="ECO:0000256" key="6">
    <source>
        <dbReference type="SAM" id="MobiDB-lite"/>
    </source>
</evidence>